<name>A0A423GIM2_9PSED</name>
<feature type="domain" description="HTH cro/C1-type" evidence="1">
    <location>
        <begin position="11"/>
        <end position="63"/>
    </location>
</feature>
<dbReference type="SMART" id="SM00530">
    <property type="entry name" value="HTH_XRE"/>
    <property type="match status" value="1"/>
</dbReference>
<dbReference type="Pfam" id="PF13560">
    <property type="entry name" value="HTH_31"/>
    <property type="match status" value="1"/>
</dbReference>
<dbReference type="EMBL" id="MOBI01000044">
    <property type="protein sequence ID" value="ROM89400.1"/>
    <property type="molecule type" value="Genomic_DNA"/>
</dbReference>
<accession>A0A423GIM2</accession>
<gene>
    <name evidence="2" type="ORF">BK658_28130</name>
</gene>
<dbReference type="InterPro" id="IPR010982">
    <property type="entry name" value="Lambda_DNA-bd_dom_sf"/>
</dbReference>
<dbReference type="Gene3D" id="1.10.260.40">
    <property type="entry name" value="lambda repressor-like DNA-binding domains"/>
    <property type="match status" value="1"/>
</dbReference>
<sequence>MDLNQALGRALRHVRKKKGLTQEDFEPITSRSYISKVEGGYHLPTLDKTVEICDRLGVSPSLLLTLTFLIANESEDASSLLDRLKSELETVGVPRE</sequence>
<dbReference type="Proteomes" id="UP000284684">
    <property type="component" value="Unassembled WGS sequence"/>
</dbReference>
<comment type="caution">
    <text evidence="2">The sequence shown here is derived from an EMBL/GenBank/DDBJ whole genome shotgun (WGS) entry which is preliminary data.</text>
</comment>
<proteinExistence type="predicted"/>
<reference evidence="2 3" key="1">
    <citation type="submission" date="2016-10" db="EMBL/GenBank/DDBJ databases">
        <title>Comparative genome analysis of multiple Pseudomonas spp. focuses on biocontrol and plant growth promoting traits.</title>
        <authorList>
            <person name="Tao X.-Y."/>
            <person name="Taylor C.G."/>
        </authorList>
    </citation>
    <scope>NUCLEOTIDE SEQUENCE [LARGE SCALE GENOMIC DNA]</scope>
    <source>
        <strain evidence="2 3">37D10</strain>
    </source>
</reference>
<evidence type="ECO:0000313" key="2">
    <source>
        <dbReference type="EMBL" id="ROM89400.1"/>
    </source>
</evidence>
<dbReference type="AlphaFoldDB" id="A0A423GIM2"/>
<evidence type="ECO:0000259" key="1">
    <source>
        <dbReference type="PROSITE" id="PS50943"/>
    </source>
</evidence>
<dbReference type="RefSeq" id="WP_185019922.1">
    <property type="nucleotide sequence ID" value="NZ_MOBI01000044.1"/>
</dbReference>
<evidence type="ECO:0000313" key="3">
    <source>
        <dbReference type="Proteomes" id="UP000284684"/>
    </source>
</evidence>
<dbReference type="GO" id="GO:0003677">
    <property type="term" value="F:DNA binding"/>
    <property type="evidence" value="ECO:0007669"/>
    <property type="project" value="InterPro"/>
</dbReference>
<dbReference type="CDD" id="cd00093">
    <property type="entry name" value="HTH_XRE"/>
    <property type="match status" value="1"/>
</dbReference>
<dbReference type="InterPro" id="IPR001387">
    <property type="entry name" value="Cro/C1-type_HTH"/>
</dbReference>
<protein>
    <recommendedName>
        <fullName evidence="1">HTH cro/C1-type domain-containing protein</fullName>
    </recommendedName>
</protein>
<dbReference type="SUPFAM" id="SSF47413">
    <property type="entry name" value="lambda repressor-like DNA-binding domains"/>
    <property type="match status" value="1"/>
</dbReference>
<dbReference type="PROSITE" id="PS50943">
    <property type="entry name" value="HTH_CROC1"/>
    <property type="match status" value="1"/>
</dbReference>
<organism evidence="2 3">
    <name type="scientific">Pseudomonas brassicacearum</name>
    <dbReference type="NCBI Taxonomy" id="930166"/>
    <lineage>
        <taxon>Bacteria</taxon>
        <taxon>Pseudomonadati</taxon>
        <taxon>Pseudomonadota</taxon>
        <taxon>Gammaproteobacteria</taxon>
        <taxon>Pseudomonadales</taxon>
        <taxon>Pseudomonadaceae</taxon>
        <taxon>Pseudomonas</taxon>
    </lineage>
</organism>